<evidence type="ECO:0000256" key="2">
    <source>
        <dbReference type="ARBA" id="ARBA00022737"/>
    </source>
</evidence>
<dbReference type="InterPro" id="IPR036420">
    <property type="entry name" value="BRCT_dom_sf"/>
</dbReference>
<evidence type="ECO:0000256" key="6">
    <source>
        <dbReference type="SAM" id="MobiDB-lite"/>
    </source>
</evidence>
<feature type="region of interest" description="Disordered" evidence="6">
    <location>
        <begin position="214"/>
        <end position="314"/>
    </location>
</feature>
<evidence type="ECO:0000259" key="7">
    <source>
        <dbReference type="PROSITE" id="PS50172"/>
    </source>
</evidence>
<dbReference type="Proteomes" id="UP000694888">
    <property type="component" value="Unplaced"/>
</dbReference>
<dbReference type="PROSITE" id="PS50172">
    <property type="entry name" value="BRCT"/>
    <property type="match status" value="2"/>
</dbReference>
<dbReference type="Gene3D" id="3.40.50.10190">
    <property type="entry name" value="BRCT domain"/>
    <property type="match status" value="2"/>
</dbReference>
<keyword evidence="3" id="KW-0227">DNA damage</keyword>
<dbReference type="Pfam" id="PF12738">
    <property type="entry name" value="PTCB-BRCT"/>
    <property type="match status" value="1"/>
</dbReference>
<feature type="compositionally biased region" description="Acidic residues" evidence="6">
    <location>
        <begin position="405"/>
        <end position="417"/>
    </location>
</feature>
<feature type="compositionally biased region" description="Basic and acidic residues" evidence="6">
    <location>
        <begin position="427"/>
        <end position="450"/>
    </location>
</feature>
<dbReference type="RefSeq" id="XP_005098701.1">
    <property type="nucleotide sequence ID" value="XM_005098644.3"/>
</dbReference>
<gene>
    <name evidence="9" type="primary">LOC101846582</name>
</gene>
<dbReference type="InterPro" id="IPR008979">
    <property type="entry name" value="Galactose-bd-like_sf"/>
</dbReference>
<organism evidence="8 9">
    <name type="scientific">Aplysia californica</name>
    <name type="common">California sea hare</name>
    <dbReference type="NCBI Taxonomy" id="6500"/>
    <lineage>
        <taxon>Eukaryota</taxon>
        <taxon>Metazoa</taxon>
        <taxon>Spiralia</taxon>
        <taxon>Lophotrochozoa</taxon>
        <taxon>Mollusca</taxon>
        <taxon>Gastropoda</taxon>
        <taxon>Heterobranchia</taxon>
        <taxon>Euthyneura</taxon>
        <taxon>Tectipleura</taxon>
        <taxon>Aplysiida</taxon>
        <taxon>Aplysioidea</taxon>
        <taxon>Aplysiidae</taxon>
        <taxon>Aplysia</taxon>
    </lineage>
</organism>
<proteinExistence type="predicted"/>
<dbReference type="Pfam" id="PF01834">
    <property type="entry name" value="XRCC1_N"/>
    <property type="match status" value="1"/>
</dbReference>
<keyword evidence="4" id="KW-0234">DNA repair</keyword>
<dbReference type="PANTHER" id="PTHR11370:SF5">
    <property type="entry name" value="DNA REPAIR PROTEIN XRCC1"/>
    <property type="match status" value="1"/>
</dbReference>
<keyword evidence="8" id="KW-1185">Reference proteome</keyword>
<dbReference type="GeneID" id="101846582"/>
<dbReference type="InterPro" id="IPR045080">
    <property type="entry name" value="BRCT_XRCC1_rpt1"/>
</dbReference>
<feature type="domain" description="BRCT" evidence="7">
    <location>
        <begin position="314"/>
        <end position="401"/>
    </location>
</feature>
<feature type="compositionally biased region" description="Acidic residues" evidence="6">
    <location>
        <begin position="465"/>
        <end position="475"/>
    </location>
</feature>
<evidence type="ECO:0000256" key="5">
    <source>
        <dbReference type="ARBA" id="ARBA00023242"/>
    </source>
</evidence>
<protein>
    <submittedName>
        <fullName evidence="9">DNA repair protein XRCC1 isoform X1</fullName>
    </submittedName>
</protein>
<feature type="region of interest" description="Disordered" evidence="6">
    <location>
        <begin position="395"/>
        <end position="534"/>
    </location>
</feature>
<dbReference type="Gene3D" id="2.60.120.260">
    <property type="entry name" value="Galactose-binding domain-like"/>
    <property type="match status" value="1"/>
</dbReference>
<feature type="compositionally biased region" description="Low complexity" evidence="6">
    <location>
        <begin position="219"/>
        <end position="231"/>
    </location>
</feature>
<evidence type="ECO:0000256" key="4">
    <source>
        <dbReference type="ARBA" id="ARBA00023204"/>
    </source>
</evidence>
<feature type="domain" description="BRCT" evidence="7">
    <location>
        <begin position="535"/>
        <end position="626"/>
    </location>
</feature>
<dbReference type="InterPro" id="IPR002706">
    <property type="entry name" value="Xrcc1_N"/>
</dbReference>
<name>A0ABM0JPU1_APLCA</name>
<evidence type="ECO:0000256" key="3">
    <source>
        <dbReference type="ARBA" id="ARBA00022763"/>
    </source>
</evidence>
<dbReference type="Pfam" id="PF16589">
    <property type="entry name" value="BRCT_2"/>
    <property type="match status" value="1"/>
</dbReference>
<dbReference type="SUPFAM" id="SSF52113">
    <property type="entry name" value="BRCT domain"/>
    <property type="match status" value="2"/>
</dbReference>
<comment type="subcellular location">
    <subcellularLocation>
        <location evidence="1">Nucleus</location>
    </subcellularLocation>
</comment>
<feature type="compositionally biased region" description="Basic and acidic residues" evidence="6">
    <location>
        <begin position="476"/>
        <end position="491"/>
    </location>
</feature>
<dbReference type="CDD" id="cd17707">
    <property type="entry name" value="BRCT_XRCC1_rpt2"/>
    <property type="match status" value="1"/>
</dbReference>
<dbReference type="SMART" id="SM00292">
    <property type="entry name" value="BRCT"/>
    <property type="match status" value="2"/>
</dbReference>
<keyword evidence="5" id="KW-0539">Nucleus</keyword>
<feature type="compositionally biased region" description="Basic and acidic residues" evidence="6">
    <location>
        <begin position="293"/>
        <end position="304"/>
    </location>
</feature>
<feature type="compositionally biased region" description="Low complexity" evidence="6">
    <location>
        <begin position="276"/>
        <end position="292"/>
    </location>
</feature>
<accession>A0ABM0JPU1</accession>
<dbReference type="SUPFAM" id="SSF49785">
    <property type="entry name" value="Galactose-binding domain-like"/>
    <property type="match status" value="1"/>
</dbReference>
<evidence type="ECO:0000313" key="9">
    <source>
        <dbReference type="RefSeq" id="XP_005098701.1"/>
    </source>
</evidence>
<reference evidence="9" key="1">
    <citation type="submission" date="2025-08" db="UniProtKB">
        <authorList>
            <consortium name="RefSeq"/>
        </authorList>
    </citation>
    <scope>IDENTIFICATION</scope>
</reference>
<evidence type="ECO:0000313" key="8">
    <source>
        <dbReference type="Proteomes" id="UP000694888"/>
    </source>
</evidence>
<dbReference type="PANTHER" id="PTHR11370">
    <property type="entry name" value="DNA-REPAIR PROTEIN XRCC1"/>
    <property type="match status" value="1"/>
</dbReference>
<dbReference type="CDD" id="cd17725">
    <property type="entry name" value="BRCT_XRCC1_rpt1"/>
    <property type="match status" value="1"/>
</dbReference>
<evidence type="ECO:0000256" key="1">
    <source>
        <dbReference type="ARBA" id="ARBA00004123"/>
    </source>
</evidence>
<dbReference type="InterPro" id="IPR001357">
    <property type="entry name" value="BRCT_dom"/>
</dbReference>
<keyword evidence="2" id="KW-0677">Repeat</keyword>
<sequence length="629" mass="68877">MPEIEVQHVVSCSSADKNNPAENLLKSDGTHKWKCATAGEKSASAVLQLSKSSQIHSIDIGNDGSAFVEILVGKATAAVDTDFEVLLVASSFMTPLESRNGTNRTGVRMFGQDKLNKLTAAQKWDRVKIVCTQPFSKTSQYGLSFVKFHSPPSAGDSEPKVKRFGAFSVRESGEEDIPVGSLFANRSKLSSVDAPPTPNGAAAMRAATRLADEQLKNKPSSSTPSLSSTPVTKDEPRKRPAASSPPHSSKSKVAKSSKDESDTEEEEEEPQKPALKKQSTSLSSVSSSASAAKPEKSAMKRTKTEPAAPSPARSFSKMMAGVTFVLSGFQNPYRGQLRDQALEMGAKYKPDWGRGCTHLVCAFPNTPKYQQVAGKGKIVNKAWVVDSYKKKELQPWRRYRLGDAESPDESSEDEEKEDQSRGRKPQRRDSPPPRTEEKRPTQSSLEDRPAARKKTPPKKVAVSFEDSDSGGDTEDELRKAREIATKQKMSAENDGGNAAGKDNVYGGSTDEDEPGPSGAGAKHDGDDGSDSGLPDLPEFFTDKHFFLYGDFPSGEQRLLTRYIAAYNGEVDDYMSKRVNYVITGQKWDDNFEEALNENANLVFVKPKWIFSCHEKLKLLPYQPYIVVPQ</sequence>